<dbReference type="PRINTS" id="PR00038">
    <property type="entry name" value="HTHLUXR"/>
</dbReference>
<dbReference type="SUPFAM" id="SSF46894">
    <property type="entry name" value="C-terminal effector domain of the bipartite response regulators"/>
    <property type="match status" value="1"/>
</dbReference>
<evidence type="ECO:0000313" key="5">
    <source>
        <dbReference type="Proteomes" id="UP001235064"/>
    </source>
</evidence>
<dbReference type="InterPro" id="IPR000792">
    <property type="entry name" value="Tscrpt_reg_LuxR_C"/>
</dbReference>
<evidence type="ECO:0000256" key="1">
    <source>
        <dbReference type="ARBA" id="ARBA00022741"/>
    </source>
</evidence>
<dbReference type="RefSeq" id="WP_286290017.1">
    <property type="nucleotide sequence ID" value="NZ_JASXSZ010000006.1"/>
</dbReference>
<dbReference type="InterPro" id="IPR036388">
    <property type="entry name" value="WH-like_DNA-bd_sf"/>
</dbReference>
<dbReference type="SUPFAM" id="SSF52540">
    <property type="entry name" value="P-loop containing nucleoside triphosphate hydrolases"/>
    <property type="match status" value="1"/>
</dbReference>
<dbReference type="SMART" id="SM00421">
    <property type="entry name" value="HTH_LUXR"/>
    <property type="match status" value="1"/>
</dbReference>
<comment type="caution">
    <text evidence="4">The sequence shown here is derived from an EMBL/GenBank/DDBJ whole genome shotgun (WGS) entry which is preliminary data.</text>
</comment>
<reference evidence="4 5" key="1">
    <citation type="submission" date="2023-06" db="EMBL/GenBank/DDBJ databases">
        <title>Microbacterium sp. nov., isolated from a waste landfill.</title>
        <authorList>
            <person name="Wen W."/>
        </authorList>
    </citation>
    <scope>NUCLEOTIDE SEQUENCE [LARGE SCALE GENOMIC DNA]</scope>
    <source>
        <strain evidence="4 5">ASV49</strain>
    </source>
</reference>
<accession>A0ABT7N2U2</accession>
<keyword evidence="2" id="KW-0067">ATP-binding</keyword>
<name>A0ABT7N2U2_9MICO</name>
<keyword evidence="1" id="KW-0547">Nucleotide-binding</keyword>
<dbReference type="InterPro" id="IPR041664">
    <property type="entry name" value="AAA_16"/>
</dbReference>
<sequence length="959" mass="102309">MQTPVHAGRSTRVFLGRDAELAVLAAALDRGTQGAPRRAPHGDDTTNGHVIMVRGEAGIGKTSLLDAAMRRAYGRRVLQASADVMDRRRTYGILLDAFAPVLTDDDRRLAAVQDKYAVAERLLTIVDAVAVEPTVVVLEDLQWADKSSLALLTRLSHTLEQLPLLIVGSMRSQAPRETPHELDRLLVALSDRDLLTTIELGTLPAETCVAIAECLAGGRISGTLERYVGTAGGNPLFLTEMMRALLRDGAVTIGPRGEARLDAPVGPSPSLAMVMMRHLSHLSSPSRDLLRTAALLGTRFSLSQLRVVVDQPMSVLVPMLQETFAAGFLEDAEQDMLGFRHELIQEVLLQDLPAPVRAELHREIAIRLEAADVSPATVAGHLLQAPTDAPDLPRMLRLAQRTAVSAPETAVELWNRVIDATTSDDPLNTQAVAGLARAALSSGRVVDAADLAAVVLRRDVPPESLAGVTRTLTQSLLLQHRHADARDAADRYAAAEVLEPYDRATHLAFAGWPRMMLGDVDGALRVARDGAAMAAATGNVGAEVIALSLQGQIANCRGDLDAAIVALTDAAAKADRHPSLSTLETFPHALLAVALADAGRTDAIVELLQHSLELAENLGYRTGMLAAHSLGAQARSRTGALSDLAAELDAHGAMVASMDVRLDAPVRGIRAYVVAHQRGPGAALEWSASLDPVPAWSMWGGRGRSWIWQGVSQRQRAAGDDSATFDVLWEGWRELRAVRAEVDAAEIALDLVDLARSVAGVHPSARAAAAQRSREVVDAVATLADRNPDVAHLRATALAVEGVSTDDADLLLEAAGMMATTPRRFEHARVSELAALALPVGHADSRSLAETSLRGYSDVGADHDVIRARAAFRRKGIAVLAPPRARPATGWESLTRTEERIASRVATGATNPEIAANLSVSRRTVETHVSNVLAKLGLRSRTELAVFVSRRLDDVGQDG</sequence>
<evidence type="ECO:0000313" key="4">
    <source>
        <dbReference type="EMBL" id="MDL9981034.1"/>
    </source>
</evidence>
<dbReference type="InterPro" id="IPR027417">
    <property type="entry name" value="P-loop_NTPase"/>
</dbReference>
<dbReference type="Gene3D" id="1.10.10.10">
    <property type="entry name" value="Winged helix-like DNA-binding domain superfamily/Winged helix DNA-binding domain"/>
    <property type="match status" value="1"/>
</dbReference>
<dbReference type="Gene3D" id="1.25.40.10">
    <property type="entry name" value="Tetratricopeptide repeat domain"/>
    <property type="match status" value="1"/>
</dbReference>
<dbReference type="EMBL" id="JASXSZ010000006">
    <property type="protein sequence ID" value="MDL9981034.1"/>
    <property type="molecule type" value="Genomic_DNA"/>
</dbReference>
<keyword evidence="5" id="KW-1185">Reference proteome</keyword>
<gene>
    <name evidence="4" type="ORF">QSV35_17000</name>
</gene>
<dbReference type="Pfam" id="PF13191">
    <property type="entry name" value="AAA_16"/>
    <property type="match status" value="1"/>
</dbReference>
<feature type="domain" description="HTH luxR-type" evidence="3">
    <location>
        <begin position="887"/>
        <end position="952"/>
    </location>
</feature>
<dbReference type="InterPro" id="IPR011990">
    <property type="entry name" value="TPR-like_helical_dom_sf"/>
</dbReference>
<dbReference type="PANTHER" id="PTHR16305">
    <property type="entry name" value="TESTICULAR SOLUBLE ADENYLYL CYCLASE"/>
    <property type="match status" value="1"/>
</dbReference>
<evidence type="ECO:0000259" key="3">
    <source>
        <dbReference type="PROSITE" id="PS50043"/>
    </source>
</evidence>
<dbReference type="PROSITE" id="PS00622">
    <property type="entry name" value="HTH_LUXR_1"/>
    <property type="match status" value="1"/>
</dbReference>
<dbReference type="Proteomes" id="UP001235064">
    <property type="component" value="Unassembled WGS sequence"/>
</dbReference>
<dbReference type="CDD" id="cd06170">
    <property type="entry name" value="LuxR_C_like"/>
    <property type="match status" value="1"/>
</dbReference>
<protein>
    <submittedName>
        <fullName evidence="4">AAA family ATPase</fullName>
    </submittedName>
</protein>
<dbReference type="PANTHER" id="PTHR16305:SF35">
    <property type="entry name" value="TRANSCRIPTIONAL ACTIVATOR DOMAIN"/>
    <property type="match status" value="1"/>
</dbReference>
<evidence type="ECO:0000256" key="2">
    <source>
        <dbReference type="ARBA" id="ARBA00022840"/>
    </source>
</evidence>
<proteinExistence type="predicted"/>
<dbReference type="PROSITE" id="PS50043">
    <property type="entry name" value="HTH_LUXR_2"/>
    <property type="match status" value="1"/>
</dbReference>
<dbReference type="InterPro" id="IPR016032">
    <property type="entry name" value="Sig_transdc_resp-reg_C-effctor"/>
</dbReference>
<organism evidence="4 5">
    <name type="scientific">Microbacterium candidum</name>
    <dbReference type="NCBI Taxonomy" id="3041922"/>
    <lineage>
        <taxon>Bacteria</taxon>
        <taxon>Bacillati</taxon>
        <taxon>Actinomycetota</taxon>
        <taxon>Actinomycetes</taxon>
        <taxon>Micrococcales</taxon>
        <taxon>Microbacteriaceae</taxon>
        <taxon>Microbacterium</taxon>
    </lineage>
</organism>
<dbReference type="Pfam" id="PF00196">
    <property type="entry name" value="GerE"/>
    <property type="match status" value="1"/>
</dbReference>